<dbReference type="Proteomes" id="UP000663868">
    <property type="component" value="Unassembled WGS sequence"/>
</dbReference>
<dbReference type="Pfam" id="PF00097">
    <property type="entry name" value="zf-C3HC4"/>
    <property type="match status" value="1"/>
</dbReference>
<dbReference type="InterPro" id="IPR047153">
    <property type="entry name" value="TRIM45/56/19-like"/>
</dbReference>
<dbReference type="GO" id="GO:0008270">
    <property type="term" value="F:zinc ion binding"/>
    <property type="evidence" value="ECO:0007669"/>
    <property type="project" value="UniProtKB-KW"/>
</dbReference>
<dbReference type="InterPro" id="IPR001841">
    <property type="entry name" value="Znf_RING"/>
</dbReference>
<evidence type="ECO:0000256" key="3">
    <source>
        <dbReference type="ARBA" id="ARBA00022833"/>
    </source>
</evidence>
<feature type="compositionally biased region" description="Low complexity" evidence="6">
    <location>
        <begin position="325"/>
        <end position="334"/>
    </location>
</feature>
<evidence type="ECO:0000256" key="1">
    <source>
        <dbReference type="ARBA" id="ARBA00022723"/>
    </source>
</evidence>
<evidence type="ECO:0000313" key="10">
    <source>
        <dbReference type="Proteomes" id="UP000663868"/>
    </source>
</evidence>
<evidence type="ECO:0000256" key="5">
    <source>
        <dbReference type="SAM" id="Coils"/>
    </source>
</evidence>
<keyword evidence="1" id="KW-0479">Metal-binding</keyword>
<evidence type="ECO:0000259" key="7">
    <source>
        <dbReference type="PROSITE" id="PS50089"/>
    </source>
</evidence>
<feature type="compositionally biased region" description="Pro residues" evidence="6">
    <location>
        <begin position="421"/>
        <end position="430"/>
    </location>
</feature>
<dbReference type="AlphaFoldDB" id="A0A819JZD4"/>
<name>A0A819JZD4_9BILA</name>
<evidence type="ECO:0000313" key="9">
    <source>
        <dbReference type="EMBL" id="CAF3937343.1"/>
    </source>
</evidence>
<reference evidence="9" key="1">
    <citation type="submission" date="2021-02" db="EMBL/GenBank/DDBJ databases">
        <authorList>
            <person name="Nowell W R."/>
        </authorList>
    </citation>
    <scope>NUCLEOTIDE SEQUENCE</scope>
</reference>
<evidence type="ECO:0000259" key="8">
    <source>
        <dbReference type="PROSITE" id="PS50119"/>
    </source>
</evidence>
<dbReference type="EMBL" id="CAJOBB010002094">
    <property type="protein sequence ID" value="CAF3937343.1"/>
    <property type="molecule type" value="Genomic_DNA"/>
</dbReference>
<feature type="region of interest" description="Disordered" evidence="6">
    <location>
        <begin position="349"/>
        <end position="368"/>
    </location>
</feature>
<dbReference type="SMART" id="SM00184">
    <property type="entry name" value="RING"/>
    <property type="match status" value="1"/>
</dbReference>
<dbReference type="PROSITE" id="PS50119">
    <property type="entry name" value="ZF_BBOX"/>
    <property type="match status" value="1"/>
</dbReference>
<dbReference type="InterPro" id="IPR013083">
    <property type="entry name" value="Znf_RING/FYVE/PHD"/>
</dbReference>
<organism evidence="9 10">
    <name type="scientific">Adineta steineri</name>
    <dbReference type="NCBI Taxonomy" id="433720"/>
    <lineage>
        <taxon>Eukaryota</taxon>
        <taxon>Metazoa</taxon>
        <taxon>Spiralia</taxon>
        <taxon>Gnathifera</taxon>
        <taxon>Rotifera</taxon>
        <taxon>Eurotatoria</taxon>
        <taxon>Bdelloidea</taxon>
        <taxon>Adinetida</taxon>
        <taxon>Adinetidae</taxon>
        <taxon>Adineta</taxon>
    </lineage>
</organism>
<dbReference type="PANTHER" id="PTHR25462:SF296">
    <property type="entry name" value="MEIOTIC P26, ISOFORM F"/>
    <property type="match status" value="1"/>
</dbReference>
<dbReference type="CDD" id="cd16524">
    <property type="entry name" value="RING-HC_NHL-1-like"/>
    <property type="match status" value="1"/>
</dbReference>
<comment type="caution">
    <text evidence="9">The sequence shown here is derived from an EMBL/GenBank/DDBJ whole genome shotgun (WGS) entry which is preliminary data.</text>
</comment>
<keyword evidence="3" id="KW-0862">Zinc</keyword>
<dbReference type="Gene3D" id="3.30.40.10">
    <property type="entry name" value="Zinc/RING finger domain, C3HC4 (zinc finger)"/>
    <property type="match status" value="1"/>
</dbReference>
<feature type="compositionally biased region" description="Polar residues" evidence="6">
    <location>
        <begin position="315"/>
        <end position="324"/>
    </location>
</feature>
<evidence type="ECO:0000256" key="6">
    <source>
        <dbReference type="SAM" id="MobiDB-lite"/>
    </source>
</evidence>
<feature type="region of interest" description="Disordered" evidence="6">
    <location>
        <begin position="296"/>
        <end position="334"/>
    </location>
</feature>
<feature type="compositionally biased region" description="Polar residues" evidence="6">
    <location>
        <begin position="296"/>
        <end position="308"/>
    </location>
</feature>
<protein>
    <recommendedName>
        <fullName evidence="11">RING-type domain-containing protein</fullName>
    </recommendedName>
</protein>
<feature type="region of interest" description="Disordered" evidence="6">
    <location>
        <begin position="410"/>
        <end position="520"/>
    </location>
</feature>
<keyword evidence="5" id="KW-0175">Coiled coil</keyword>
<dbReference type="InterPro" id="IPR000315">
    <property type="entry name" value="Znf_B-box"/>
</dbReference>
<feature type="coiled-coil region" evidence="5">
    <location>
        <begin position="136"/>
        <end position="170"/>
    </location>
</feature>
<evidence type="ECO:0000256" key="2">
    <source>
        <dbReference type="ARBA" id="ARBA00022771"/>
    </source>
</evidence>
<evidence type="ECO:0000256" key="4">
    <source>
        <dbReference type="PROSITE-ProRule" id="PRU00024"/>
    </source>
</evidence>
<evidence type="ECO:0008006" key="11">
    <source>
        <dbReference type="Google" id="ProtNLM"/>
    </source>
</evidence>
<keyword evidence="2 4" id="KW-0863">Zinc-finger</keyword>
<dbReference type="SUPFAM" id="SSF57850">
    <property type="entry name" value="RING/U-box"/>
    <property type="match status" value="1"/>
</dbReference>
<accession>A0A819JZD4</accession>
<sequence length="552" mass="61918">MATVNESSSSQMERLTTCPICLDKFRTPKVLPCMHTFCLTPCLTNLVDPRARSLRCPECRREHPIPANGVQGYPSNLTMIGFLDLQPSTSSQPDRCFICKEQKQAIIKCHDCSKYICSDCREAHLREACYNISSLVSQLRRTLPKLSDKIASYEQRVNTVKTSHEQIQREIASAIATLIEELKHRETVLFTEAEVYMQSQLRMFRLQQENAEIELASVASFCESVGTSLSNEQTINDVDLANMRSQCNRYSEQINTLETQMPTDVQKLRFTFENQSAISAFIQDIGRLIDINAQNARNQPRSPSTGNSHPPAHYVTTTSNSMYGQEQSQQSQQDQFRHLENLYYSRIPPTSRAHLPSQTHSYRPPQNHFSGSFDNPFVDLNLTVPARTSTSSYVASWHPQVNRRGSSIFGNNPFVATHARPPAPPPPPPAVYESPSRRNHVTSTTTGRTLEGDDRPILGGAGRGRGRERAAAPVPIQEQEPQPPPTVDRPRRNTFVLDEASLPNLPQSGAQRPRDTVNVPELYNVRARDRAQTPVAFTINMNEASQPSGDDT</sequence>
<feature type="compositionally biased region" description="Low complexity" evidence="6">
    <location>
        <begin position="471"/>
        <end position="480"/>
    </location>
</feature>
<gene>
    <name evidence="9" type="ORF">KXQ929_LOCUS24819</name>
</gene>
<dbReference type="PROSITE" id="PS50089">
    <property type="entry name" value="ZF_RING_2"/>
    <property type="match status" value="1"/>
</dbReference>
<feature type="domain" description="RING-type" evidence="7">
    <location>
        <begin position="18"/>
        <end position="60"/>
    </location>
</feature>
<feature type="domain" description="B box-type" evidence="8">
    <location>
        <begin position="91"/>
        <end position="135"/>
    </location>
</feature>
<proteinExistence type="predicted"/>
<dbReference type="PANTHER" id="PTHR25462">
    <property type="entry name" value="BONUS, ISOFORM C-RELATED"/>
    <property type="match status" value="1"/>
</dbReference>
<dbReference type="InterPro" id="IPR018957">
    <property type="entry name" value="Znf_C3HC4_RING-type"/>
</dbReference>